<dbReference type="InterPro" id="IPR022893">
    <property type="entry name" value="Shikimate_DH_fam"/>
</dbReference>
<dbReference type="Gene3D" id="3.40.50.10860">
    <property type="entry name" value="Leucine Dehydrogenase, chain A, domain 1"/>
    <property type="match status" value="1"/>
</dbReference>
<dbReference type="InterPro" id="IPR013708">
    <property type="entry name" value="Shikimate_DH-bd_N"/>
</dbReference>
<reference evidence="5" key="2">
    <citation type="journal article" date="2021" name="PeerJ">
        <title>Extensive microbial diversity within the chicken gut microbiome revealed by metagenomics and culture.</title>
        <authorList>
            <person name="Gilroy R."/>
            <person name="Ravi A."/>
            <person name="Getino M."/>
            <person name="Pursley I."/>
            <person name="Horton D.L."/>
            <person name="Alikhan N.F."/>
            <person name="Baker D."/>
            <person name="Gharbi K."/>
            <person name="Hall N."/>
            <person name="Watson M."/>
            <person name="Adriaenssens E.M."/>
            <person name="Foster-Nyarko E."/>
            <person name="Jarju S."/>
            <person name="Secka A."/>
            <person name="Antonio M."/>
            <person name="Oren A."/>
            <person name="Chaudhuri R.R."/>
            <person name="La Ragione R."/>
            <person name="Hildebrand F."/>
            <person name="Pallen M.J."/>
        </authorList>
    </citation>
    <scope>NUCLEOTIDE SEQUENCE</scope>
    <source>
        <strain evidence="5">B3-1481</strain>
    </source>
</reference>
<dbReference type="Pfam" id="PF08501">
    <property type="entry name" value="Shikimate_dh_N"/>
    <property type="match status" value="1"/>
</dbReference>
<organism evidence="5 6">
    <name type="scientific">Candidatus Cryptobacteroides avistercoris</name>
    <dbReference type="NCBI Taxonomy" id="2840758"/>
    <lineage>
        <taxon>Bacteria</taxon>
        <taxon>Pseudomonadati</taxon>
        <taxon>Bacteroidota</taxon>
        <taxon>Bacteroidia</taxon>
        <taxon>Bacteroidales</taxon>
        <taxon>Candidatus Cryptobacteroides</taxon>
    </lineage>
</organism>
<dbReference type="EMBL" id="JADILW010000056">
    <property type="protein sequence ID" value="MBO8480193.1"/>
    <property type="molecule type" value="Genomic_DNA"/>
</dbReference>
<dbReference type="InterPro" id="IPR036291">
    <property type="entry name" value="NAD(P)-bd_dom_sf"/>
</dbReference>
<name>A0A9D9IZ62_9BACT</name>
<keyword evidence="3" id="KW-0057">Aromatic amino acid biosynthesis</keyword>
<reference evidence="5" key="1">
    <citation type="submission" date="2020-10" db="EMBL/GenBank/DDBJ databases">
        <authorList>
            <person name="Gilroy R."/>
        </authorList>
    </citation>
    <scope>NUCLEOTIDE SEQUENCE</scope>
    <source>
        <strain evidence="5">B3-1481</strain>
    </source>
</reference>
<dbReference type="GO" id="GO:0019632">
    <property type="term" value="P:shikimate metabolic process"/>
    <property type="evidence" value="ECO:0007669"/>
    <property type="project" value="TreeGrafter"/>
</dbReference>
<comment type="pathway">
    <text evidence="1">Metabolic intermediate biosynthesis; chorismate biosynthesis; chorismate from D-erythrose 4-phosphate and phosphoenolpyruvate: step 4/7.</text>
</comment>
<proteinExistence type="predicted"/>
<dbReference type="Gene3D" id="3.40.50.720">
    <property type="entry name" value="NAD(P)-binding Rossmann-like Domain"/>
    <property type="match status" value="1"/>
</dbReference>
<keyword evidence="3" id="KW-0028">Amino-acid biosynthesis</keyword>
<evidence type="ECO:0000256" key="3">
    <source>
        <dbReference type="ARBA" id="ARBA00023141"/>
    </source>
</evidence>
<dbReference type="InterPro" id="IPR046346">
    <property type="entry name" value="Aminoacid_DH-like_N_sf"/>
</dbReference>
<dbReference type="Proteomes" id="UP000823769">
    <property type="component" value="Unassembled WGS sequence"/>
</dbReference>
<evidence type="ECO:0000259" key="4">
    <source>
        <dbReference type="Pfam" id="PF08501"/>
    </source>
</evidence>
<evidence type="ECO:0000256" key="1">
    <source>
        <dbReference type="ARBA" id="ARBA00004871"/>
    </source>
</evidence>
<dbReference type="GO" id="GO:0009423">
    <property type="term" value="P:chorismate biosynthetic process"/>
    <property type="evidence" value="ECO:0007669"/>
    <property type="project" value="TreeGrafter"/>
</dbReference>
<evidence type="ECO:0000256" key="2">
    <source>
        <dbReference type="ARBA" id="ARBA00023002"/>
    </source>
</evidence>
<dbReference type="SUPFAM" id="SSF53223">
    <property type="entry name" value="Aminoacid dehydrogenase-like, N-terminal domain"/>
    <property type="match status" value="1"/>
</dbReference>
<dbReference type="GO" id="GO:0004764">
    <property type="term" value="F:shikimate 3-dehydrogenase (NADP+) activity"/>
    <property type="evidence" value="ECO:0007669"/>
    <property type="project" value="InterPro"/>
</dbReference>
<accession>A0A9D9IZ62</accession>
<comment type="caution">
    <text evidence="5">The sequence shown here is derived from an EMBL/GenBank/DDBJ whole genome shotgun (WGS) entry which is preliminary data.</text>
</comment>
<dbReference type="AlphaFoldDB" id="A0A9D9IZ62"/>
<dbReference type="GO" id="GO:0050661">
    <property type="term" value="F:NADP binding"/>
    <property type="evidence" value="ECO:0007669"/>
    <property type="project" value="TreeGrafter"/>
</dbReference>
<dbReference type="PANTHER" id="PTHR21089:SF1">
    <property type="entry name" value="BIFUNCTIONAL 3-DEHYDROQUINATE DEHYDRATASE_SHIKIMATE DEHYDROGENASE, CHLOROPLASTIC"/>
    <property type="match status" value="1"/>
</dbReference>
<protein>
    <recommendedName>
        <fullName evidence="4">Shikimate dehydrogenase substrate binding N-terminal domain-containing protein</fullName>
    </recommendedName>
</protein>
<dbReference type="GO" id="GO:0005829">
    <property type="term" value="C:cytosol"/>
    <property type="evidence" value="ECO:0007669"/>
    <property type="project" value="TreeGrafter"/>
</dbReference>
<feature type="domain" description="Shikimate dehydrogenase substrate binding N-terminal" evidence="4">
    <location>
        <begin position="6"/>
        <end position="81"/>
    </location>
</feature>
<evidence type="ECO:0000313" key="6">
    <source>
        <dbReference type="Proteomes" id="UP000823769"/>
    </source>
</evidence>
<sequence length="224" mass="24169">MDKYGLIGFPIAHSLSPRLFEAAYGGRYTYDLIDTEDFEKAWEGFMYGYRAVNVTAPFKGDAFACADWRSPECGRIGAANLCVNEGGMVKAYNSDYLAVKAILEPLERGTAAVIGYGGAGRAAMAAAEDSGFSTTLYRHGEIAGGVSADLIIYTLPRAVEGSDRLECRNLLEANYKDPCLSGHPGYIPGTEWLLQQAVLGYALMTGEKPDAEAMKAVFRPHAKA</sequence>
<gene>
    <name evidence="5" type="ORF">IAB76_03660</name>
</gene>
<dbReference type="PANTHER" id="PTHR21089">
    <property type="entry name" value="SHIKIMATE DEHYDROGENASE"/>
    <property type="match status" value="1"/>
</dbReference>
<dbReference type="SUPFAM" id="SSF51735">
    <property type="entry name" value="NAD(P)-binding Rossmann-fold domains"/>
    <property type="match status" value="1"/>
</dbReference>
<evidence type="ECO:0000313" key="5">
    <source>
        <dbReference type="EMBL" id="MBO8480193.1"/>
    </source>
</evidence>
<keyword evidence="2" id="KW-0560">Oxidoreductase</keyword>
<dbReference type="GO" id="GO:0009073">
    <property type="term" value="P:aromatic amino acid family biosynthetic process"/>
    <property type="evidence" value="ECO:0007669"/>
    <property type="project" value="UniProtKB-KW"/>
</dbReference>